<feature type="transmembrane region" description="Helical" evidence="9">
    <location>
        <begin position="471"/>
        <end position="490"/>
    </location>
</feature>
<comment type="similarity">
    <text evidence="2 7">Belongs to the major facilitator superfamily. Sugar transporter (TC 2.A.1.1) family.</text>
</comment>
<evidence type="ECO:0000256" key="1">
    <source>
        <dbReference type="ARBA" id="ARBA00004141"/>
    </source>
</evidence>
<keyword evidence="5 9" id="KW-1133">Transmembrane helix</keyword>
<sequence>MLRHGHRYGYQPRSSMEPNDSELDESDSGDRVGLLQPRPGGGGGRPDQVDWRATGLAFLFPAIGGLLFGWDIGTTSGALTSIMDPNTSGVDWYALDSFQQGMVVSTSLAGALLASAAAAVKVGDEFGSKTELQLAALFYGAGAIVQGLAPSLGVLIMGRFTYGLGIGFAMHAAPMYIAETAPPSVRGLLISLKEGFIVGGIMLGYLGSYVIFGQDEGWRSLLSTPAVPAAVLMLGMSRLPDSPRWLLQRGRPASEAREALEQVRGKKANRDIVDAEMARMVSSDHHVGGINELFRRENLRPLYIGISVVLFQQITGQPSVLYYAEQVFINAGYDPADGAGVAVILGFFKLLMTGVAVAFVDSAGRRPLLLGGVGIMTLSVLTLAVCSETMASGDVAGTSFTARASVAAIFAYVGAYQVSFGPIAWLLVGEIFPQRVRSAAVGTATLTNFFSNFLVSLYLPTLNENLGTAGTYYLFSVMSVVALSSIYLTVPETKGKTLEEIEESLR</sequence>
<dbReference type="FunFam" id="1.20.1250.20:FF:000118">
    <property type="entry name" value="D-xylose-proton symporter-like 3, chloroplastic"/>
    <property type="match status" value="1"/>
</dbReference>
<feature type="transmembrane region" description="Helical" evidence="9">
    <location>
        <begin position="102"/>
        <end position="122"/>
    </location>
</feature>
<feature type="transmembrane region" description="Helical" evidence="9">
    <location>
        <begin position="55"/>
        <end position="82"/>
    </location>
</feature>
<dbReference type="Proteomes" id="UP000002009">
    <property type="component" value="Chromosome 4"/>
</dbReference>
<dbReference type="SUPFAM" id="SSF103473">
    <property type="entry name" value="MFS general substrate transporter"/>
    <property type="match status" value="1"/>
</dbReference>
<evidence type="ECO:0000313" key="11">
    <source>
        <dbReference type="EMBL" id="ACO63003.1"/>
    </source>
</evidence>
<dbReference type="Gene3D" id="1.20.1250.20">
    <property type="entry name" value="MFS general substrate transporter like domains"/>
    <property type="match status" value="1"/>
</dbReference>
<feature type="transmembrane region" description="Helical" evidence="9">
    <location>
        <begin position="367"/>
        <end position="385"/>
    </location>
</feature>
<dbReference type="PANTHER" id="PTHR48023">
    <property type="entry name" value="D-XYLOSE-PROTON SYMPORTER-LIKE 2"/>
    <property type="match status" value="1"/>
</dbReference>
<evidence type="ECO:0000313" key="12">
    <source>
        <dbReference type="Proteomes" id="UP000002009"/>
    </source>
</evidence>
<dbReference type="GO" id="GO:1904659">
    <property type="term" value="P:D-glucose transmembrane transport"/>
    <property type="evidence" value="ECO:0007669"/>
    <property type="project" value="UniProtKB-ARBA"/>
</dbReference>
<evidence type="ECO:0000256" key="7">
    <source>
        <dbReference type="RuleBase" id="RU003346"/>
    </source>
</evidence>
<evidence type="ECO:0000256" key="9">
    <source>
        <dbReference type="SAM" id="Phobius"/>
    </source>
</evidence>
<feature type="transmembrane region" description="Helical" evidence="9">
    <location>
        <begin position="405"/>
        <end position="428"/>
    </location>
</feature>
<protein>
    <submittedName>
        <fullName evidence="11">Sugar transporter</fullName>
    </submittedName>
</protein>
<name>C1E3W1_MICCC</name>
<keyword evidence="3 7" id="KW-0813">Transport</keyword>
<keyword evidence="12" id="KW-1185">Reference proteome</keyword>
<dbReference type="InterPro" id="IPR020846">
    <property type="entry name" value="MFS_dom"/>
</dbReference>
<dbReference type="PANTHER" id="PTHR48023:SF4">
    <property type="entry name" value="D-XYLOSE-PROTON SYMPORTER-LIKE 2"/>
    <property type="match status" value="1"/>
</dbReference>
<keyword evidence="11" id="KW-0762">Sugar transport</keyword>
<comment type="subcellular location">
    <subcellularLocation>
        <location evidence="1">Membrane</location>
        <topology evidence="1">Multi-pass membrane protein</topology>
    </subcellularLocation>
</comment>
<dbReference type="NCBIfam" id="TIGR00879">
    <property type="entry name" value="SP"/>
    <property type="match status" value="1"/>
</dbReference>
<feature type="region of interest" description="Disordered" evidence="8">
    <location>
        <begin position="1"/>
        <end position="47"/>
    </location>
</feature>
<dbReference type="GO" id="GO:0016020">
    <property type="term" value="C:membrane"/>
    <property type="evidence" value="ECO:0007669"/>
    <property type="project" value="UniProtKB-SubCell"/>
</dbReference>
<proteinExistence type="inferred from homology"/>
<dbReference type="InterPro" id="IPR005829">
    <property type="entry name" value="Sugar_transporter_CS"/>
</dbReference>
<dbReference type="InParanoid" id="C1E3W1"/>
<reference evidence="11 12" key="1">
    <citation type="journal article" date="2009" name="Science">
        <title>Green evolution and dynamic adaptations revealed by genomes of the marine picoeukaryotes Micromonas.</title>
        <authorList>
            <person name="Worden A.Z."/>
            <person name="Lee J.H."/>
            <person name="Mock T."/>
            <person name="Rouze P."/>
            <person name="Simmons M.P."/>
            <person name="Aerts A.L."/>
            <person name="Allen A.E."/>
            <person name="Cuvelier M.L."/>
            <person name="Derelle E."/>
            <person name="Everett M.V."/>
            <person name="Foulon E."/>
            <person name="Grimwood J."/>
            <person name="Gundlach H."/>
            <person name="Henrissat B."/>
            <person name="Napoli C."/>
            <person name="McDonald S.M."/>
            <person name="Parker M.S."/>
            <person name="Rombauts S."/>
            <person name="Salamov A."/>
            <person name="Von Dassow P."/>
            <person name="Badger J.H."/>
            <person name="Coutinho P.M."/>
            <person name="Demir E."/>
            <person name="Dubchak I."/>
            <person name="Gentemann C."/>
            <person name="Eikrem W."/>
            <person name="Gready J.E."/>
            <person name="John U."/>
            <person name="Lanier W."/>
            <person name="Lindquist E.A."/>
            <person name="Lucas S."/>
            <person name="Mayer K.F."/>
            <person name="Moreau H."/>
            <person name="Not F."/>
            <person name="Otillar R."/>
            <person name="Panaud O."/>
            <person name="Pangilinan J."/>
            <person name="Paulsen I."/>
            <person name="Piegu B."/>
            <person name="Poliakov A."/>
            <person name="Robbens S."/>
            <person name="Schmutz J."/>
            <person name="Toulza E."/>
            <person name="Wyss T."/>
            <person name="Zelensky A."/>
            <person name="Zhou K."/>
            <person name="Armbrust E.V."/>
            <person name="Bhattacharya D."/>
            <person name="Goodenough U.W."/>
            <person name="Van de Peer Y."/>
            <person name="Grigoriev I.V."/>
        </authorList>
    </citation>
    <scope>NUCLEOTIDE SEQUENCE [LARGE SCALE GENOMIC DNA]</scope>
    <source>
        <strain evidence="12">RCC299 / NOUM17</strain>
    </source>
</reference>
<evidence type="ECO:0000256" key="8">
    <source>
        <dbReference type="SAM" id="MobiDB-lite"/>
    </source>
</evidence>
<dbReference type="AlphaFoldDB" id="C1E3W1"/>
<feature type="transmembrane region" description="Helical" evidence="9">
    <location>
        <begin position="440"/>
        <end position="459"/>
    </location>
</feature>
<evidence type="ECO:0000256" key="3">
    <source>
        <dbReference type="ARBA" id="ARBA00022448"/>
    </source>
</evidence>
<accession>C1E3W1</accession>
<dbReference type="EMBL" id="CP001325">
    <property type="protein sequence ID" value="ACO63003.1"/>
    <property type="molecule type" value="Genomic_DNA"/>
</dbReference>
<gene>
    <name evidence="11" type="ORF">MICPUN_113379</name>
</gene>
<feature type="transmembrane region" description="Helical" evidence="9">
    <location>
        <begin position="302"/>
        <end position="324"/>
    </location>
</feature>
<evidence type="ECO:0000259" key="10">
    <source>
        <dbReference type="PROSITE" id="PS50850"/>
    </source>
</evidence>
<dbReference type="InterPro" id="IPR036259">
    <property type="entry name" value="MFS_trans_sf"/>
</dbReference>
<dbReference type="PROSITE" id="PS50850">
    <property type="entry name" value="MFS"/>
    <property type="match status" value="1"/>
</dbReference>
<dbReference type="eggNOG" id="KOG0254">
    <property type="taxonomic scope" value="Eukaryota"/>
</dbReference>
<organism evidence="11 12">
    <name type="scientific">Micromonas commoda (strain RCC299 / NOUM17 / CCMP2709)</name>
    <name type="common">Picoplanktonic green alga</name>
    <dbReference type="NCBI Taxonomy" id="296587"/>
    <lineage>
        <taxon>Eukaryota</taxon>
        <taxon>Viridiplantae</taxon>
        <taxon>Chlorophyta</taxon>
        <taxon>Mamiellophyceae</taxon>
        <taxon>Mamiellales</taxon>
        <taxon>Mamiellaceae</taxon>
        <taxon>Micromonas</taxon>
    </lineage>
</organism>
<dbReference type="FunCoup" id="C1E3W1">
    <property type="interactions" value="469"/>
</dbReference>
<evidence type="ECO:0000256" key="4">
    <source>
        <dbReference type="ARBA" id="ARBA00022692"/>
    </source>
</evidence>
<keyword evidence="4 9" id="KW-0812">Transmembrane</keyword>
<dbReference type="InterPro" id="IPR003663">
    <property type="entry name" value="Sugar/inositol_transpt"/>
</dbReference>
<keyword evidence="6 9" id="KW-0472">Membrane</keyword>
<dbReference type="OMA" id="TGSHMES"/>
<dbReference type="GO" id="GO:0005737">
    <property type="term" value="C:cytoplasm"/>
    <property type="evidence" value="ECO:0007669"/>
    <property type="project" value="UniProtKB-ARBA"/>
</dbReference>
<feature type="transmembrane region" description="Helical" evidence="9">
    <location>
        <begin position="339"/>
        <end position="360"/>
    </location>
</feature>
<dbReference type="KEGG" id="mis:MICPUN_113379"/>
<dbReference type="OrthoDB" id="6612291at2759"/>
<dbReference type="InterPro" id="IPR005828">
    <property type="entry name" value="MFS_sugar_transport-like"/>
</dbReference>
<dbReference type="RefSeq" id="XP_002501745.1">
    <property type="nucleotide sequence ID" value="XM_002501699.1"/>
</dbReference>
<feature type="transmembrane region" description="Helical" evidence="9">
    <location>
        <begin position="190"/>
        <end position="212"/>
    </location>
</feature>
<evidence type="ECO:0000256" key="2">
    <source>
        <dbReference type="ARBA" id="ARBA00010992"/>
    </source>
</evidence>
<evidence type="ECO:0000256" key="5">
    <source>
        <dbReference type="ARBA" id="ARBA00022989"/>
    </source>
</evidence>
<dbReference type="Pfam" id="PF00083">
    <property type="entry name" value="Sugar_tr"/>
    <property type="match status" value="1"/>
</dbReference>
<evidence type="ECO:0000256" key="6">
    <source>
        <dbReference type="ARBA" id="ARBA00023136"/>
    </source>
</evidence>
<feature type="domain" description="Major facilitator superfamily (MFS) profile" evidence="10">
    <location>
        <begin position="57"/>
        <end position="494"/>
    </location>
</feature>
<dbReference type="PRINTS" id="PR00171">
    <property type="entry name" value="SUGRTRNSPORT"/>
</dbReference>
<dbReference type="InterPro" id="IPR050820">
    <property type="entry name" value="MFS_Sugar_Transporter"/>
</dbReference>
<dbReference type="GO" id="GO:0022857">
    <property type="term" value="F:transmembrane transporter activity"/>
    <property type="evidence" value="ECO:0007669"/>
    <property type="project" value="InterPro"/>
</dbReference>
<dbReference type="GeneID" id="8242652"/>
<feature type="transmembrane region" description="Helical" evidence="9">
    <location>
        <begin position="134"/>
        <end position="154"/>
    </location>
</feature>
<dbReference type="PROSITE" id="PS00216">
    <property type="entry name" value="SUGAR_TRANSPORT_1"/>
    <property type="match status" value="1"/>
</dbReference>
<dbReference type="CDD" id="cd17362">
    <property type="entry name" value="MFS_GLUT10_12_Class3_like"/>
    <property type="match status" value="1"/>
</dbReference>